<reference evidence="2" key="1">
    <citation type="submission" date="2023-06" db="EMBL/GenBank/DDBJ databases">
        <title>Genome-scale phylogeny and comparative genomics of the fungal order Sordariales.</title>
        <authorList>
            <consortium name="Lawrence Berkeley National Laboratory"/>
            <person name="Hensen N."/>
            <person name="Bonometti L."/>
            <person name="Westerberg I."/>
            <person name="Brannstrom I.O."/>
            <person name="Guillou S."/>
            <person name="Cros-Aarteil S."/>
            <person name="Calhoun S."/>
            <person name="Haridas S."/>
            <person name="Kuo A."/>
            <person name="Mondo S."/>
            <person name="Pangilinan J."/>
            <person name="Riley R."/>
            <person name="Labutti K."/>
            <person name="Andreopoulos B."/>
            <person name="Lipzen A."/>
            <person name="Chen C."/>
            <person name="Yanf M."/>
            <person name="Daum C."/>
            <person name="Ng V."/>
            <person name="Clum A."/>
            <person name="Steindorff A."/>
            <person name="Ohm R."/>
            <person name="Martin F."/>
            <person name="Silar P."/>
            <person name="Natvig D."/>
            <person name="Lalanne C."/>
            <person name="Gautier V."/>
            <person name="Ament-Velasquez S.L."/>
            <person name="Kruys A."/>
            <person name="Hutchinson M.I."/>
            <person name="Powell A.J."/>
            <person name="Barry K."/>
            <person name="Miller A.N."/>
            <person name="Grigoriev I.V."/>
            <person name="Debuchy R."/>
            <person name="Gladieux P."/>
            <person name="Thoren M.H."/>
            <person name="Johannesson H."/>
        </authorList>
    </citation>
    <scope>NUCLEOTIDE SEQUENCE</scope>
    <source>
        <strain evidence="2">CBS 606.72</strain>
    </source>
</reference>
<evidence type="ECO:0000256" key="1">
    <source>
        <dbReference type="SAM" id="MobiDB-lite"/>
    </source>
</evidence>
<feature type="compositionally biased region" description="Polar residues" evidence="1">
    <location>
        <begin position="221"/>
        <end position="232"/>
    </location>
</feature>
<protein>
    <submittedName>
        <fullName evidence="2">Uncharacterized protein</fullName>
    </submittedName>
</protein>
<feature type="region of interest" description="Disordered" evidence="1">
    <location>
        <begin position="212"/>
        <end position="232"/>
    </location>
</feature>
<sequence>MPSTAGTIPRMTGLQSVISIGGARPVSTWHKRFRRNLSRCDTRPCTNHSRQWAFSITFPGVPFSSFPFVSFCFVLSVGGGLLRGFDKLTGTAGAKDDRPFVSEDRSPLPPSTDRFRRRSFDALNFNARSLPLSPSASCKRFNIVATAAVRRTCCSQCLRWHRRIANPEWKLVPHWTRARLTLASFLPRKANRCSAALLCVMGVKTTAYAVQPGERARKQNKNWPRSTRSGPH</sequence>
<name>A0AA40C7G7_9PEZI</name>
<comment type="caution">
    <text evidence="2">The sequence shown here is derived from an EMBL/GenBank/DDBJ whole genome shotgun (WGS) entry which is preliminary data.</text>
</comment>
<dbReference type="Proteomes" id="UP001175000">
    <property type="component" value="Unassembled WGS sequence"/>
</dbReference>
<dbReference type="EMBL" id="JAULSU010000002">
    <property type="protein sequence ID" value="KAK0627815.1"/>
    <property type="molecule type" value="Genomic_DNA"/>
</dbReference>
<proteinExistence type="predicted"/>
<evidence type="ECO:0000313" key="2">
    <source>
        <dbReference type="EMBL" id="KAK0627815.1"/>
    </source>
</evidence>
<evidence type="ECO:0000313" key="3">
    <source>
        <dbReference type="Proteomes" id="UP001175000"/>
    </source>
</evidence>
<organism evidence="2 3">
    <name type="scientific">Immersiella caudata</name>
    <dbReference type="NCBI Taxonomy" id="314043"/>
    <lineage>
        <taxon>Eukaryota</taxon>
        <taxon>Fungi</taxon>
        <taxon>Dikarya</taxon>
        <taxon>Ascomycota</taxon>
        <taxon>Pezizomycotina</taxon>
        <taxon>Sordariomycetes</taxon>
        <taxon>Sordariomycetidae</taxon>
        <taxon>Sordariales</taxon>
        <taxon>Lasiosphaeriaceae</taxon>
        <taxon>Immersiella</taxon>
    </lineage>
</organism>
<gene>
    <name evidence="2" type="ORF">B0T14DRAFT_145162</name>
</gene>
<dbReference type="AlphaFoldDB" id="A0AA40C7G7"/>
<accession>A0AA40C7G7</accession>
<keyword evidence="3" id="KW-1185">Reference proteome</keyword>